<feature type="compositionally biased region" description="Basic and acidic residues" evidence="1">
    <location>
        <begin position="251"/>
        <end position="301"/>
    </location>
</feature>
<reference evidence="2" key="1">
    <citation type="journal article" date="2022" name="bioRxiv">
        <title>Sequencing and chromosome-scale assembly of the giantPleurodeles waltlgenome.</title>
        <authorList>
            <person name="Brown T."/>
            <person name="Elewa A."/>
            <person name="Iarovenko S."/>
            <person name="Subramanian E."/>
            <person name="Araus A.J."/>
            <person name="Petzold A."/>
            <person name="Susuki M."/>
            <person name="Suzuki K.-i.T."/>
            <person name="Hayashi T."/>
            <person name="Toyoda A."/>
            <person name="Oliveira C."/>
            <person name="Osipova E."/>
            <person name="Leigh N.D."/>
            <person name="Simon A."/>
            <person name="Yun M.H."/>
        </authorList>
    </citation>
    <scope>NUCLEOTIDE SEQUENCE</scope>
    <source>
        <strain evidence="2">20211129_DDA</strain>
        <tissue evidence="2">Liver</tissue>
    </source>
</reference>
<dbReference type="EMBL" id="JANPWB010000016">
    <property type="protein sequence ID" value="KAJ1081356.1"/>
    <property type="molecule type" value="Genomic_DNA"/>
</dbReference>
<name>A0AAV7KPU8_PLEWA</name>
<gene>
    <name evidence="2" type="ORF">NDU88_001538</name>
</gene>
<feature type="compositionally biased region" description="Pro residues" evidence="1">
    <location>
        <begin position="179"/>
        <end position="191"/>
    </location>
</feature>
<feature type="compositionally biased region" description="Low complexity" evidence="1">
    <location>
        <begin position="302"/>
        <end position="317"/>
    </location>
</feature>
<evidence type="ECO:0000313" key="3">
    <source>
        <dbReference type="Proteomes" id="UP001066276"/>
    </source>
</evidence>
<evidence type="ECO:0000256" key="1">
    <source>
        <dbReference type="SAM" id="MobiDB-lite"/>
    </source>
</evidence>
<accession>A0AAV7KPU8</accession>
<feature type="compositionally biased region" description="Basic and acidic residues" evidence="1">
    <location>
        <begin position="209"/>
        <end position="236"/>
    </location>
</feature>
<protein>
    <submittedName>
        <fullName evidence="2">Uncharacterized protein</fullName>
    </submittedName>
</protein>
<proteinExistence type="predicted"/>
<sequence>MGGHSPLEQEDGGGPAGDGLPTWERCPSHHDPPDVQDPGGGVSGVEWALEGITAATRGDNIGGPVVPVVNGFWSAPGSRAASVARSHNTDSPPPVKQQKLASARLERGKTPATKAAPRGTVGSVESAATPSKVGEGHKKTGKSGKFSTVEKTAISPAAKEPTASSPTAPDRTAISPLPRSRPPVAPLPQTGPPSARCQGADRQQQPRCPRQDRQQQPRCQGADHHQPHCPRQDCHQPRCQGADHQQQPRCPRQDHQQQPRCTRQDHQQQPRCPRQDRHQQPRCPRQDRQQQPRCPRQDRQQQPRCQGADRQQQPCCPRQDRQQLNRCQRHRRNKHRRPMSAKSSDATEAATSRMKHSGHKAPSRTSGERHPLPLSLAG</sequence>
<evidence type="ECO:0000313" key="2">
    <source>
        <dbReference type="EMBL" id="KAJ1081356.1"/>
    </source>
</evidence>
<comment type="caution">
    <text evidence="2">The sequence shown here is derived from an EMBL/GenBank/DDBJ whole genome shotgun (WGS) entry which is preliminary data.</text>
</comment>
<keyword evidence="3" id="KW-1185">Reference proteome</keyword>
<dbReference type="AlphaFoldDB" id="A0AAV7KPU8"/>
<organism evidence="2 3">
    <name type="scientific">Pleurodeles waltl</name>
    <name type="common">Iberian ribbed newt</name>
    <dbReference type="NCBI Taxonomy" id="8319"/>
    <lineage>
        <taxon>Eukaryota</taxon>
        <taxon>Metazoa</taxon>
        <taxon>Chordata</taxon>
        <taxon>Craniata</taxon>
        <taxon>Vertebrata</taxon>
        <taxon>Euteleostomi</taxon>
        <taxon>Amphibia</taxon>
        <taxon>Batrachia</taxon>
        <taxon>Caudata</taxon>
        <taxon>Salamandroidea</taxon>
        <taxon>Salamandridae</taxon>
        <taxon>Pleurodelinae</taxon>
        <taxon>Pleurodeles</taxon>
    </lineage>
</organism>
<feature type="region of interest" description="Disordered" evidence="1">
    <location>
        <begin position="72"/>
        <end position="378"/>
    </location>
</feature>
<feature type="region of interest" description="Disordered" evidence="1">
    <location>
        <begin position="1"/>
        <end position="45"/>
    </location>
</feature>
<feature type="compositionally biased region" description="Basic residues" evidence="1">
    <location>
        <begin position="327"/>
        <end position="339"/>
    </location>
</feature>
<feature type="compositionally biased region" description="Basic residues" evidence="1">
    <location>
        <begin position="353"/>
        <end position="362"/>
    </location>
</feature>
<dbReference type="Proteomes" id="UP001066276">
    <property type="component" value="Chromosome 12"/>
</dbReference>
<feature type="compositionally biased region" description="Polar residues" evidence="1">
    <location>
        <begin position="341"/>
        <end position="350"/>
    </location>
</feature>